<dbReference type="PANTHER" id="PTHR22118:SF14">
    <property type="entry name" value="DYNEIN AXONEMAL ASSEMBLY FACTOR 3"/>
    <property type="match status" value="1"/>
</dbReference>
<dbReference type="Proteomes" id="UP000694397">
    <property type="component" value="Chromosome 20"/>
</dbReference>
<evidence type="ECO:0000256" key="6">
    <source>
        <dbReference type="ARBA" id="ARBA00025165"/>
    </source>
</evidence>
<dbReference type="GeneTree" id="ENSGT00390000002069"/>
<keyword evidence="7" id="KW-0472">Membrane</keyword>
<reference evidence="10" key="2">
    <citation type="submission" date="2025-08" db="UniProtKB">
        <authorList>
            <consortium name="Ensembl"/>
        </authorList>
    </citation>
    <scope>IDENTIFICATION</scope>
</reference>
<dbReference type="PANTHER" id="PTHR22118">
    <property type="entry name" value="DYNEIN ASSEMBLY FACTOR 3, AXONEMAL"/>
    <property type="match status" value="1"/>
</dbReference>
<dbReference type="Ensembl" id="ENSSFOT00015066768.1">
    <property type="protein sequence ID" value="ENSSFOP00015075530.1"/>
    <property type="gene ID" value="ENSSFOG00015028239.1"/>
</dbReference>
<evidence type="ECO:0000256" key="2">
    <source>
        <dbReference type="ARBA" id="ARBA00022490"/>
    </source>
</evidence>
<dbReference type="Pfam" id="PF14737">
    <property type="entry name" value="DUF4470"/>
    <property type="match status" value="1"/>
</dbReference>
<dbReference type="GO" id="GO:0070286">
    <property type="term" value="P:axonemal dynein complex assembly"/>
    <property type="evidence" value="ECO:0007669"/>
    <property type="project" value="InterPro"/>
</dbReference>
<gene>
    <name evidence="10" type="primary">dnaaf3</name>
</gene>
<feature type="domain" description="DUF4470" evidence="8">
    <location>
        <begin position="15"/>
        <end position="108"/>
    </location>
</feature>
<comment type="subcellular location">
    <subcellularLocation>
        <location evidence="4">Dynein axonemal particle</location>
    </subcellularLocation>
</comment>
<accession>A0A8C9WMW5</accession>
<sequence length="460" mass="51189">MCAGRTMEGAGCVTWWGFSPALDLLSSGGSQEGDVNVLLIGSGDPRHILKTVAHLGDTDTLHIWVIENSLEVVARQLLLLYLTLVPQESMGPQEKTETFLELFGNSKIRSQTEQTLRCVASQLSLSVTDTLTGPTNPCLDTTHLRFKDRDELDRIFKQWVHPPPPPLSMSKVWDNRVRQHLGTRYDSRLGCFDWDLNMQLHQKGCGVIAKHQYVAWRERGVAFEMREALYEATNHSLLSLRVFNHRGGRVVVQGYWGDIVSSPYLAFGIETENEALLKTQNGQHMKTAQDISYHNVQELLKAVSSRGCVPACAQQGGTIRGAQAFEHGKNSTSLFTITALCIVFILCCFVALLSLNGVSVTFLPVESLSRLPEKPKYSYLFNTIYCSASMVHQLGPSLKQIAAPNAVLVVELAEYLLDLSKEQVMGFSKKVDDIAQEAGFTPYEGKKRNAFSTFMLENNV</sequence>
<evidence type="ECO:0000259" key="8">
    <source>
        <dbReference type="Pfam" id="PF14737"/>
    </source>
</evidence>
<evidence type="ECO:0000259" key="9">
    <source>
        <dbReference type="Pfam" id="PF14740"/>
    </source>
</evidence>
<dbReference type="GO" id="GO:0044458">
    <property type="term" value="P:motile cilium assembly"/>
    <property type="evidence" value="ECO:0007669"/>
    <property type="project" value="TreeGrafter"/>
</dbReference>
<proteinExistence type="inferred from homology"/>
<keyword evidence="7" id="KW-0812">Transmembrane</keyword>
<dbReference type="InterPro" id="IPR028235">
    <property type="entry name" value="DNAAF3_C"/>
</dbReference>
<evidence type="ECO:0000256" key="1">
    <source>
        <dbReference type="ARBA" id="ARBA00010449"/>
    </source>
</evidence>
<dbReference type="InterPro" id="IPR027974">
    <property type="entry name" value="DUF4470"/>
</dbReference>
<reference evidence="10" key="3">
    <citation type="submission" date="2025-09" db="UniProtKB">
        <authorList>
            <consortium name="Ensembl"/>
        </authorList>
    </citation>
    <scope>IDENTIFICATION</scope>
</reference>
<keyword evidence="11" id="KW-1185">Reference proteome</keyword>
<name>A0A8C9WMW5_SCLFO</name>
<evidence type="ECO:0000256" key="3">
    <source>
        <dbReference type="ARBA" id="ARBA00022794"/>
    </source>
</evidence>
<dbReference type="Pfam" id="PF14740">
    <property type="entry name" value="DUF4471"/>
    <property type="match status" value="1"/>
</dbReference>
<comment type="similarity">
    <text evidence="1">Belongs to the DNAAF3 family.</text>
</comment>
<evidence type="ECO:0000256" key="4">
    <source>
        <dbReference type="ARBA" id="ARBA00024190"/>
    </source>
</evidence>
<evidence type="ECO:0000313" key="11">
    <source>
        <dbReference type="Proteomes" id="UP000694397"/>
    </source>
</evidence>
<protein>
    <recommendedName>
        <fullName evidence="5">Dynein axonemal assembly factor 3</fullName>
    </recommendedName>
</protein>
<dbReference type="OrthoDB" id="538817at2759"/>
<keyword evidence="2" id="KW-0963">Cytoplasm</keyword>
<evidence type="ECO:0000313" key="10">
    <source>
        <dbReference type="Ensembl" id="ENSSFOP00015075530.1"/>
    </source>
</evidence>
<comment type="function">
    <text evidence="6">Required for the assembly of axonemal inner and outer dynein arms. Involved in preassembly of dyneins into complexes before their transport into cilia.</text>
</comment>
<feature type="transmembrane region" description="Helical" evidence="7">
    <location>
        <begin position="334"/>
        <end position="355"/>
    </location>
</feature>
<dbReference type="AlphaFoldDB" id="A0A8C9WMW5"/>
<keyword evidence="3" id="KW-0970">Cilium biogenesis/degradation</keyword>
<keyword evidence="7" id="KW-1133">Transmembrane helix</keyword>
<dbReference type="GO" id="GO:0120293">
    <property type="term" value="C:dynein axonemal particle"/>
    <property type="evidence" value="ECO:0007669"/>
    <property type="project" value="UniProtKB-SubCell"/>
</dbReference>
<evidence type="ECO:0000256" key="5">
    <source>
        <dbReference type="ARBA" id="ARBA00024431"/>
    </source>
</evidence>
<dbReference type="InterPro" id="IPR039304">
    <property type="entry name" value="DNAAF3"/>
</dbReference>
<feature type="domain" description="Dynein assembly factor 3 C-terminal" evidence="9">
    <location>
        <begin position="139"/>
        <end position="443"/>
    </location>
</feature>
<organism evidence="10 11">
    <name type="scientific">Scleropages formosus</name>
    <name type="common">Asian bonytongue</name>
    <name type="synonym">Osteoglossum formosum</name>
    <dbReference type="NCBI Taxonomy" id="113540"/>
    <lineage>
        <taxon>Eukaryota</taxon>
        <taxon>Metazoa</taxon>
        <taxon>Chordata</taxon>
        <taxon>Craniata</taxon>
        <taxon>Vertebrata</taxon>
        <taxon>Euteleostomi</taxon>
        <taxon>Actinopterygii</taxon>
        <taxon>Neopterygii</taxon>
        <taxon>Teleostei</taxon>
        <taxon>Osteoglossocephala</taxon>
        <taxon>Osteoglossomorpha</taxon>
        <taxon>Osteoglossiformes</taxon>
        <taxon>Osteoglossidae</taxon>
        <taxon>Scleropages</taxon>
    </lineage>
</organism>
<reference evidence="10 11" key="1">
    <citation type="submission" date="2019-04" db="EMBL/GenBank/DDBJ databases">
        <authorList>
            <consortium name="Wellcome Sanger Institute Data Sharing"/>
        </authorList>
    </citation>
    <scope>NUCLEOTIDE SEQUENCE [LARGE SCALE GENOMIC DNA]</scope>
</reference>
<evidence type="ECO:0000256" key="7">
    <source>
        <dbReference type="SAM" id="Phobius"/>
    </source>
</evidence>